<reference evidence="1 2" key="1">
    <citation type="submission" date="2019-02" db="EMBL/GenBank/DDBJ databases">
        <title>Deep-cultivation of Planctomycetes and their phenomic and genomic characterization uncovers novel biology.</title>
        <authorList>
            <person name="Wiegand S."/>
            <person name="Jogler M."/>
            <person name="Boedeker C."/>
            <person name="Pinto D."/>
            <person name="Vollmers J."/>
            <person name="Rivas-Marin E."/>
            <person name="Kohn T."/>
            <person name="Peeters S.H."/>
            <person name="Heuer A."/>
            <person name="Rast P."/>
            <person name="Oberbeckmann S."/>
            <person name="Bunk B."/>
            <person name="Jeske O."/>
            <person name="Meyerdierks A."/>
            <person name="Storesund J.E."/>
            <person name="Kallscheuer N."/>
            <person name="Luecker S."/>
            <person name="Lage O.M."/>
            <person name="Pohl T."/>
            <person name="Merkel B.J."/>
            <person name="Hornburger P."/>
            <person name="Mueller R.-W."/>
            <person name="Bruemmer F."/>
            <person name="Labrenz M."/>
            <person name="Spormann A.M."/>
            <person name="Op den Camp H."/>
            <person name="Overmann J."/>
            <person name="Amann R."/>
            <person name="Jetten M.S.M."/>
            <person name="Mascher T."/>
            <person name="Medema M.H."/>
            <person name="Devos D.P."/>
            <person name="Kaster A.-K."/>
            <person name="Ovreas L."/>
            <person name="Rohde M."/>
            <person name="Galperin M.Y."/>
            <person name="Jogler C."/>
        </authorList>
    </citation>
    <scope>NUCLEOTIDE SEQUENCE [LARGE SCALE GENOMIC DNA]</scope>
    <source>
        <strain evidence="1 2">Pan161</strain>
    </source>
</reference>
<dbReference type="KEGG" id="gax:Pan161_21220"/>
<accession>A0A517VBT8</accession>
<keyword evidence="2" id="KW-1185">Reference proteome</keyword>
<protein>
    <submittedName>
        <fullName evidence="1">Uncharacterized protein</fullName>
    </submittedName>
</protein>
<evidence type="ECO:0000313" key="2">
    <source>
        <dbReference type="Proteomes" id="UP000316855"/>
    </source>
</evidence>
<gene>
    <name evidence="1" type="ORF">Pan161_21220</name>
</gene>
<organism evidence="1 2">
    <name type="scientific">Gimesia algae</name>
    <dbReference type="NCBI Taxonomy" id="2527971"/>
    <lineage>
        <taxon>Bacteria</taxon>
        <taxon>Pseudomonadati</taxon>
        <taxon>Planctomycetota</taxon>
        <taxon>Planctomycetia</taxon>
        <taxon>Planctomycetales</taxon>
        <taxon>Planctomycetaceae</taxon>
        <taxon>Gimesia</taxon>
    </lineage>
</organism>
<proteinExistence type="predicted"/>
<name>A0A517VBT8_9PLAN</name>
<dbReference type="EMBL" id="CP036343">
    <property type="protein sequence ID" value="QDT90470.1"/>
    <property type="molecule type" value="Genomic_DNA"/>
</dbReference>
<evidence type="ECO:0000313" key="1">
    <source>
        <dbReference type="EMBL" id="QDT90470.1"/>
    </source>
</evidence>
<dbReference type="AlphaFoldDB" id="A0A517VBT8"/>
<dbReference type="Proteomes" id="UP000316855">
    <property type="component" value="Chromosome"/>
</dbReference>
<sequence length="61" mass="6974">MPRFLIHTECENICYLGLIAGESDSMKRKQYSEESFAFALRQHEPGTAFGFDESEEKAVID</sequence>